<reference evidence="1" key="2">
    <citation type="journal article" date="2015" name="Data Brief">
        <title>Shoot transcriptome of the giant reed, Arundo donax.</title>
        <authorList>
            <person name="Barrero R.A."/>
            <person name="Guerrero F.D."/>
            <person name="Moolhuijzen P."/>
            <person name="Goolsby J.A."/>
            <person name="Tidwell J."/>
            <person name="Bellgard S.E."/>
            <person name="Bellgard M.I."/>
        </authorList>
    </citation>
    <scope>NUCLEOTIDE SEQUENCE</scope>
    <source>
        <tissue evidence="1">Shoot tissue taken approximately 20 cm above the soil surface</tissue>
    </source>
</reference>
<sequence length="33" mass="3796">MCFPVSLVTSSLSRIQERKKKLHSRGSLLYLCN</sequence>
<dbReference type="AlphaFoldDB" id="A0A0A8ZI88"/>
<protein>
    <submittedName>
        <fullName evidence="1">Uncharacterized protein</fullName>
    </submittedName>
</protein>
<reference evidence="1" key="1">
    <citation type="submission" date="2014-09" db="EMBL/GenBank/DDBJ databases">
        <authorList>
            <person name="Magalhaes I.L.F."/>
            <person name="Oliveira U."/>
            <person name="Santos F.R."/>
            <person name="Vidigal T.H.D.A."/>
            <person name="Brescovit A.D."/>
            <person name="Santos A.J."/>
        </authorList>
    </citation>
    <scope>NUCLEOTIDE SEQUENCE</scope>
    <source>
        <tissue evidence="1">Shoot tissue taken approximately 20 cm above the soil surface</tissue>
    </source>
</reference>
<dbReference type="EMBL" id="GBRH01260477">
    <property type="protein sequence ID" value="JAD37418.1"/>
    <property type="molecule type" value="Transcribed_RNA"/>
</dbReference>
<name>A0A0A8ZI88_ARUDO</name>
<evidence type="ECO:0000313" key="1">
    <source>
        <dbReference type="EMBL" id="JAD37418.1"/>
    </source>
</evidence>
<organism evidence="1">
    <name type="scientific">Arundo donax</name>
    <name type="common">Giant reed</name>
    <name type="synonym">Donax arundinaceus</name>
    <dbReference type="NCBI Taxonomy" id="35708"/>
    <lineage>
        <taxon>Eukaryota</taxon>
        <taxon>Viridiplantae</taxon>
        <taxon>Streptophyta</taxon>
        <taxon>Embryophyta</taxon>
        <taxon>Tracheophyta</taxon>
        <taxon>Spermatophyta</taxon>
        <taxon>Magnoliopsida</taxon>
        <taxon>Liliopsida</taxon>
        <taxon>Poales</taxon>
        <taxon>Poaceae</taxon>
        <taxon>PACMAD clade</taxon>
        <taxon>Arundinoideae</taxon>
        <taxon>Arundineae</taxon>
        <taxon>Arundo</taxon>
    </lineage>
</organism>
<proteinExistence type="predicted"/>
<accession>A0A0A8ZI88</accession>